<evidence type="ECO:0000313" key="2">
    <source>
        <dbReference type="EMBL" id="SUQ61567.1"/>
    </source>
</evidence>
<accession>A0A380SUB2</accession>
<gene>
    <name evidence="2" type="ORF">CCOS864_00991</name>
</gene>
<sequence length="298" mass="33685">MKFDFGDLYKFVVSAGLALVGMSILSVWLIFKEPFDLNVKESDLLLLTPVAQEVIKYRQHVVGLLVAFSMWAIPITAFAGFCLSVWGLQKWKQQQSIVDELAELGLEEKKVAIRPKTDDEIALSDQSEGVICDVQVARSANARLQRPSYIDKALVKKLHYYLPVEYKVDPNMLISGAEVDFVLTSSHWLHKDYLIEVKYIRKGFNLGWLSQVALKLRTASVLYSNVTNRIPNTCLLIVVADSAWNAEKYADLKDRFFSAYPKRAAKHRISIMSESRFEGITSEAMSLEMGLPIKNANT</sequence>
<organism evidence="2 3">
    <name type="scientific">Pseudomonas wadenswilerensis</name>
    <dbReference type="NCBI Taxonomy" id="1785161"/>
    <lineage>
        <taxon>Bacteria</taxon>
        <taxon>Pseudomonadati</taxon>
        <taxon>Pseudomonadota</taxon>
        <taxon>Gammaproteobacteria</taxon>
        <taxon>Pseudomonadales</taxon>
        <taxon>Pseudomonadaceae</taxon>
        <taxon>Pseudomonas</taxon>
    </lineage>
</organism>
<evidence type="ECO:0000256" key="1">
    <source>
        <dbReference type="SAM" id="Phobius"/>
    </source>
</evidence>
<feature type="transmembrane region" description="Helical" evidence="1">
    <location>
        <begin position="12"/>
        <end position="31"/>
    </location>
</feature>
<protein>
    <submittedName>
        <fullName evidence="2">Uncharacterized protein</fullName>
    </submittedName>
</protein>
<dbReference type="RefSeq" id="WP_115085326.1">
    <property type="nucleotide sequence ID" value="NZ_CBCSFG010000036.1"/>
</dbReference>
<evidence type="ECO:0000313" key="3">
    <source>
        <dbReference type="Proteomes" id="UP000255177"/>
    </source>
</evidence>
<dbReference type="AlphaFoldDB" id="A0A380SUB2"/>
<reference evidence="3" key="1">
    <citation type="submission" date="2018-07" db="EMBL/GenBank/DDBJ databases">
        <authorList>
            <person name="Blom J."/>
        </authorList>
    </citation>
    <scope>NUCLEOTIDE SEQUENCE [LARGE SCALE GENOMIC DNA]</scope>
    <source>
        <strain evidence="3">CCOS 864</strain>
    </source>
</reference>
<keyword evidence="1" id="KW-0472">Membrane</keyword>
<name>A0A380SUB2_9PSED</name>
<proteinExistence type="predicted"/>
<keyword evidence="3" id="KW-1185">Reference proteome</keyword>
<keyword evidence="1" id="KW-0812">Transmembrane</keyword>
<keyword evidence="1" id="KW-1133">Transmembrane helix</keyword>
<dbReference type="Proteomes" id="UP000255177">
    <property type="component" value="Unassembled WGS sequence"/>
</dbReference>
<feature type="transmembrane region" description="Helical" evidence="1">
    <location>
        <begin position="61"/>
        <end position="86"/>
    </location>
</feature>
<dbReference type="EMBL" id="UIDD01000004">
    <property type="protein sequence ID" value="SUQ61567.1"/>
    <property type="molecule type" value="Genomic_DNA"/>
</dbReference>